<dbReference type="GO" id="GO:0005524">
    <property type="term" value="F:ATP binding"/>
    <property type="evidence" value="ECO:0007669"/>
    <property type="project" value="UniProtKB-KW"/>
</dbReference>
<evidence type="ECO:0000256" key="1">
    <source>
        <dbReference type="ARBA" id="ARBA00022448"/>
    </source>
</evidence>
<sequence length="217" mass="24917">MEIDSIYEFVSSKLVLSDIYLKCETGDIVGIVGRNGSGKSLLMKIIFGVKKAEHQFIQINNKRFSKLYKRTGLIAYLPQHSFIPANLKVTQVLRFYLESIQFKDFSNDEIIQKIINNKIFELSGGELKYLEVKLLLKTKSKFVLLDEPFNHLSPKLREQIGGLILEASTEKGIIITDHNYSDLEKIANKMYLMHSGSLKPVKDKQELIFRNYLPADK</sequence>
<dbReference type="PROSITE" id="PS50893">
    <property type="entry name" value="ABC_TRANSPORTER_2"/>
    <property type="match status" value="1"/>
</dbReference>
<reference evidence="5 6" key="1">
    <citation type="submission" date="2019-03" db="EMBL/GenBank/DDBJ databases">
        <title>Genomic Encyclopedia of Archaeal and Bacterial Type Strains, Phase II (KMG-II): from individual species to whole genera.</title>
        <authorList>
            <person name="Goeker M."/>
        </authorList>
    </citation>
    <scope>NUCLEOTIDE SEQUENCE [LARGE SCALE GENOMIC DNA]</scope>
    <source>
        <strain evidence="5 6">DSM 28213</strain>
    </source>
</reference>
<dbReference type="AlphaFoldDB" id="A0A4R7F497"/>
<dbReference type="EMBL" id="SOAG01000007">
    <property type="protein sequence ID" value="TDS62051.1"/>
    <property type="molecule type" value="Genomic_DNA"/>
</dbReference>
<evidence type="ECO:0000256" key="3">
    <source>
        <dbReference type="ARBA" id="ARBA00022840"/>
    </source>
</evidence>
<feature type="domain" description="ABC transporter" evidence="4">
    <location>
        <begin position="1"/>
        <end position="217"/>
    </location>
</feature>
<dbReference type="InterPro" id="IPR003593">
    <property type="entry name" value="AAA+_ATPase"/>
</dbReference>
<dbReference type="InterPro" id="IPR003439">
    <property type="entry name" value="ABC_transporter-like_ATP-bd"/>
</dbReference>
<dbReference type="GO" id="GO:0016887">
    <property type="term" value="F:ATP hydrolysis activity"/>
    <property type="evidence" value="ECO:0007669"/>
    <property type="project" value="InterPro"/>
</dbReference>
<protein>
    <submittedName>
        <fullName evidence="5">ABC-type lipopolysaccharide export system ATPase subunit</fullName>
    </submittedName>
</protein>
<dbReference type="Proteomes" id="UP000295215">
    <property type="component" value="Unassembled WGS sequence"/>
</dbReference>
<keyword evidence="3" id="KW-0067">ATP-binding</keyword>
<dbReference type="Pfam" id="PF00005">
    <property type="entry name" value="ABC_tran"/>
    <property type="match status" value="1"/>
</dbReference>
<gene>
    <name evidence="5" type="ORF">C8P70_10716</name>
</gene>
<keyword evidence="1" id="KW-0813">Transport</keyword>
<dbReference type="SUPFAM" id="SSF52540">
    <property type="entry name" value="P-loop containing nucleoside triphosphate hydrolases"/>
    <property type="match status" value="1"/>
</dbReference>
<dbReference type="InterPro" id="IPR050153">
    <property type="entry name" value="Metal_Ion_Import_ABC"/>
</dbReference>
<dbReference type="SMART" id="SM00382">
    <property type="entry name" value="AAA"/>
    <property type="match status" value="1"/>
</dbReference>
<comment type="caution">
    <text evidence="5">The sequence shown here is derived from an EMBL/GenBank/DDBJ whole genome shotgun (WGS) entry which is preliminary data.</text>
</comment>
<dbReference type="Gene3D" id="3.40.50.300">
    <property type="entry name" value="P-loop containing nucleotide triphosphate hydrolases"/>
    <property type="match status" value="1"/>
</dbReference>
<evidence type="ECO:0000313" key="5">
    <source>
        <dbReference type="EMBL" id="TDS62051.1"/>
    </source>
</evidence>
<evidence type="ECO:0000313" key="6">
    <source>
        <dbReference type="Proteomes" id="UP000295215"/>
    </source>
</evidence>
<evidence type="ECO:0000259" key="4">
    <source>
        <dbReference type="PROSITE" id="PS50893"/>
    </source>
</evidence>
<dbReference type="PANTHER" id="PTHR42734">
    <property type="entry name" value="METAL TRANSPORT SYSTEM ATP-BINDING PROTEIN TM_0124-RELATED"/>
    <property type="match status" value="1"/>
</dbReference>
<evidence type="ECO:0000256" key="2">
    <source>
        <dbReference type="ARBA" id="ARBA00022741"/>
    </source>
</evidence>
<keyword evidence="2" id="KW-0547">Nucleotide-binding</keyword>
<proteinExistence type="predicted"/>
<dbReference type="InterPro" id="IPR027417">
    <property type="entry name" value="P-loop_NTPase"/>
</dbReference>
<name>A0A4R7F497_9FLAO</name>
<keyword evidence="6" id="KW-1185">Reference proteome</keyword>
<accession>A0A4R7F497</accession>
<organism evidence="5 6">
    <name type="scientific">Myroides indicus</name>
    <dbReference type="NCBI Taxonomy" id="1323422"/>
    <lineage>
        <taxon>Bacteria</taxon>
        <taxon>Pseudomonadati</taxon>
        <taxon>Bacteroidota</taxon>
        <taxon>Flavobacteriia</taxon>
        <taxon>Flavobacteriales</taxon>
        <taxon>Flavobacteriaceae</taxon>
        <taxon>Myroides</taxon>
    </lineage>
</organism>